<gene>
    <name evidence="1" type="ORF">ECRASSUSDP1_LOCUS23444</name>
</gene>
<dbReference type="AlphaFoldDB" id="A0AAD1Y335"/>
<sequence>MTSDEAQGLIDDSSKFKELKDSTRDFINREDYSEIIKDTFIKVMEKLLSELGFKPTWSDYSSLWGTYETELGTNEENMNDPQIFLKYSKDLVQEFIWLHS</sequence>
<organism evidence="1 2">
    <name type="scientific">Euplotes crassus</name>
    <dbReference type="NCBI Taxonomy" id="5936"/>
    <lineage>
        <taxon>Eukaryota</taxon>
        <taxon>Sar</taxon>
        <taxon>Alveolata</taxon>
        <taxon>Ciliophora</taxon>
        <taxon>Intramacronucleata</taxon>
        <taxon>Spirotrichea</taxon>
        <taxon>Hypotrichia</taxon>
        <taxon>Euplotida</taxon>
        <taxon>Euplotidae</taxon>
        <taxon>Moneuplotes</taxon>
    </lineage>
</organism>
<comment type="caution">
    <text evidence="1">The sequence shown here is derived from an EMBL/GenBank/DDBJ whole genome shotgun (WGS) entry which is preliminary data.</text>
</comment>
<reference evidence="1" key="1">
    <citation type="submission" date="2023-07" db="EMBL/GenBank/DDBJ databases">
        <authorList>
            <consortium name="AG Swart"/>
            <person name="Singh M."/>
            <person name="Singh A."/>
            <person name="Seah K."/>
            <person name="Emmerich C."/>
        </authorList>
    </citation>
    <scope>NUCLEOTIDE SEQUENCE</scope>
    <source>
        <strain evidence="1">DP1</strain>
    </source>
</reference>
<accession>A0AAD1Y335</accession>
<proteinExistence type="predicted"/>
<dbReference type="Proteomes" id="UP001295684">
    <property type="component" value="Unassembled WGS sequence"/>
</dbReference>
<evidence type="ECO:0000313" key="1">
    <source>
        <dbReference type="EMBL" id="CAI2381977.1"/>
    </source>
</evidence>
<evidence type="ECO:0000313" key="2">
    <source>
        <dbReference type="Proteomes" id="UP001295684"/>
    </source>
</evidence>
<name>A0AAD1Y335_EUPCR</name>
<keyword evidence="2" id="KW-1185">Reference proteome</keyword>
<dbReference type="EMBL" id="CAMPGE010024115">
    <property type="protein sequence ID" value="CAI2381977.1"/>
    <property type="molecule type" value="Genomic_DNA"/>
</dbReference>
<protein>
    <submittedName>
        <fullName evidence="1">Uncharacterized protein</fullName>
    </submittedName>
</protein>